<dbReference type="GO" id="GO:0019878">
    <property type="term" value="P:lysine biosynthetic process via aminoadipic acid"/>
    <property type="evidence" value="ECO:0007669"/>
    <property type="project" value="TreeGrafter"/>
</dbReference>
<dbReference type="Pfam" id="PF01648">
    <property type="entry name" value="ACPS"/>
    <property type="match status" value="1"/>
</dbReference>
<organism evidence="4 5">
    <name type="scientific">Burkholderia mayonis</name>
    <dbReference type="NCBI Taxonomy" id="1385591"/>
    <lineage>
        <taxon>Bacteria</taxon>
        <taxon>Pseudomonadati</taxon>
        <taxon>Pseudomonadota</taxon>
        <taxon>Betaproteobacteria</taxon>
        <taxon>Burkholderiales</taxon>
        <taxon>Burkholderiaceae</taxon>
        <taxon>Burkholderia</taxon>
        <taxon>pseudomallei group</taxon>
    </lineage>
</organism>
<accession>A0A1B4FWH8</accession>
<dbReference type="GO" id="GO:0000287">
    <property type="term" value="F:magnesium ion binding"/>
    <property type="evidence" value="ECO:0007669"/>
    <property type="project" value="InterPro"/>
</dbReference>
<evidence type="ECO:0000256" key="2">
    <source>
        <dbReference type="ARBA" id="ARBA00022679"/>
    </source>
</evidence>
<evidence type="ECO:0000256" key="1">
    <source>
        <dbReference type="ARBA" id="ARBA00010990"/>
    </source>
</evidence>
<feature type="domain" description="4'-phosphopantetheinyl transferase" evidence="3">
    <location>
        <begin position="135"/>
        <end position="206"/>
    </location>
</feature>
<dbReference type="PANTHER" id="PTHR12215:SF10">
    <property type="entry name" value="L-AMINOADIPATE-SEMIALDEHYDE DEHYDROGENASE-PHOSPHOPANTETHEINYL TRANSFERASE"/>
    <property type="match status" value="1"/>
</dbReference>
<dbReference type="GO" id="GO:0008897">
    <property type="term" value="F:holo-[acyl-carrier-protein] synthase activity"/>
    <property type="evidence" value="ECO:0007669"/>
    <property type="project" value="InterPro"/>
</dbReference>
<evidence type="ECO:0000313" key="5">
    <source>
        <dbReference type="Proteomes" id="UP000067711"/>
    </source>
</evidence>
<dbReference type="AlphaFoldDB" id="A0A1B4FWH8"/>
<keyword evidence="2 4" id="KW-0808">Transferase</keyword>
<proteinExistence type="inferred from homology"/>
<dbReference type="InterPro" id="IPR008278">
    <property type="entry name" value="4-PPantetheinyl_Trfase_dom"/>
</dbReference>
<dbReference type="PANTHER" id="PTHR12215">
    <property type="entry name" value="PHOSPHOPANTETHEINE TRANSFERASE"/>
    <property type="match status" value="1"/>
</dbReference>
<name>A0A1B4FWH8_9BURK</name>
<gene>
    <name evidence="4" type="ORF">WS71_12130</name>
</gene>
<evidence type="ECO:0000259" key="3">
    <source>
        <dbReference type="Pfam" id="PF01648"/>
    </source>
</evidence>
<dbReference type="SUPFAM" id="SSF56214">
    <property type="entry name" value="4'-phosphopantetheinyl transferase"/>
    <property type="match status" value="2"/>
</dbReference>
<dbReference type="Gene3D" id="3.90.470.20">
    <property type="entry name" value="4'-phosphopantetheinyl transferase domain"/>
    <property type="match status" value="2"/>
</dbReference>
<evidence type="ECO:0000313" key="4">
    <source>
        <dbReference type="EMBL" id="AOJ07961.1"/>
    </source>
</evidence>
<dbReference type="InterPro" id="IPR050559">
    <property type="entry name" value="P-Pant_transferase_sf"/>
</dbReference>
<protein>
    <submittedName>
        <fullName evidence="4">4'-phosphopantetheinyl transferase</fullName>
    </submittedName>
</protein>
<dbReference type="EMBL" id="CP013388">
    <property type="protein sequence ID" value="AOJ07961.1"/>
    <property type="molecule type" value="Genomic_DNA"/>
</dbReference>
<reference evidence="4 5" key="1">
    <citation type="submission" date="2015-12" db="EMBL/GenBank/DDBJ databases">
        <title>Diversity of Burkholderia near neighbor genomes.</title>
        <authorList>
            <person name="Sahl J."/>
            <person name="Wagner D."/>
            <person name="Keim P."/>
        </authorList>
    </citation>
    <scope>NUCLEOTIDE SEQUENCE [LARGE SCALE GENOMIC DNA]</scope>
    <source>
        <strain evidence="4 5">BDU8</strain>
    </source>
</reference>
<dbReference type="InterPro" id="IPR037143">
    <property type="entry name" value="4-PPantetheinyl_Trfase_dom_sf"/>
</dbReference>
<comment type="similarity">
    <text evidence="1">Belongs to the P-Pant transferase superfamily. Gsp/Sfp/HetI/AcpT family.</text>
</comment>
<dbReference type="Proteomes" id="UP000067711">
    <property type="component" value="Chromosome 2"/>
</dbReference>
<dbReference type="GO" id="GO:0005829">
    <property type="term" value="C:cytosol"/>
    <property type="evidence" value="ECO:0007669"/>
    <property type="project" value="TreeGrafter"/>
</dbReference>
<dbReference type="RefSeq" id="WP_066488067.1">
    <property type="nucleotide sequence ID" value="NZ_CP013388.1"/>
</dbReference>
<sequence>MMVEELPHATLHDDMAALRFSVARPSAALTERLMRGEVHVWRARTDEAGSYLKRDCLSLSEHERAARLQYGAHRELFVFARAMLRVVLGEYLSVDPARLVFDVEPGGKPVLFGRDVEFSVSHGSGAVLVAIAKQRVGCDLESLDRKIDVDALAAASLGERERDLFAQTPACARHRLLLQLWTRKEALLKAHGTGLRRDPRELEMPWPALPAARDECASDGVRWAVADVALGAAWRAAVAMEDRGADVHGFCLGW</sequence>